<dbReference type="PIRSF" id="PIRSF001563">
    <property type="entry name" value="Folylpolyglu_synth"/>
    <property type="match status" value="1"/>
</dbReference>
<dbReference type="NCBIfam" id="TIGR01499">
    <property type="entry name" value="folC"/>
    <property type="match status" value="1"/>
</dbReference>
<dbReference type="InterPro" id="IPR001645">
    <property type="entry name" value="Folylpolyglutamate_synth"/>
</dbReference>
<keyword evidence="5" id="KW-0479">Metal-binding</keyword>
<dbReference type="RefSeq" id="WP_201311363.1">
    <property type="nucleotide sequence ID" value="NZ_BLYI01000043.1"/>
</dbReference>
<keyword evidence="4" id="KW-0436">Ligase</keyword>
<dbReference type="InterPro" id="IPR036565">
    <property type="entry name" value="Mur-like_cat_sf"/>
</dbReference>
<evidence type="ECO:0000256" key="2">
    <source>
        <dbReference type="ARBA" id="ARBA00008276"/>
    </source>
</evidence>
<dbReference type="GO" id="GO:0004326">
    <property type="term" value="F:tetrahydrofolylpolyglutamate synthase activity"/>
    <property type="evidence" value="ECO:0007669"/>
    <property type="project" value="UniProtKB-EC"/>
</dbReference>
<evidence type="ECO:0000256" key="9">
    <source>
        <dbReference type="ARBA" id="ARBA00047493"/>
    </source>
</evidence>
<keyword evidence="6" id="KW-0547">Nucleotide-binding</keyword>
<evidence type="ECO:0000256" key="6">
    <source>
        <dbReference type="ARBA" id="ARBA00022741"/>
    </source>
</evidence>
<sequence>MTYKEAVNYLNETAGFAKKNKLEHIKYLMECLGNPQREIRFAHVAGTNGKGSVCAFLEAFLLEKGWTTGVFSSPHLVSVNERIRLNGQDVSDELFAKACSRVKDAVEEDLKKGGTHPSFFEFLFLMALIIFQEIKPDCCIIETGMGGRYDATNLLDPEISVITSISMDHMEFLGNTLKEIAFHKAGIIKPGKRVLSCGQEEEVMQVIRDEAGKKQALLEVVSEDNLNFNEKPGKYIDFLNSNAYDRKRVAGDFQKENISLAIRAAQLLSGSLSDEKIVNGLRHLVLPGRMEEVLPRVFVDVAHNMQGIEAFCRTAERQFAGMKKRILFAASHKNEEDYMRARLRNLSKTEWFCQIGIEGRRIDQQEFMSAFEQLIKDRDEDTVCFIVGSFYLAGITKKCMIRRK</sequence>
<dbReference type="GO" id="GO:0005829">
    <property type="term" value="C:cytosol"/>
    <property type="evidence" value="ECO:0007669"/>
    <property type="project" value="TreeGrafter"/>
</dbReference>
<keyword evidence="8" id="KW-0460">Magnesium</keyword>
<dbReference type="SUPFAM" id="SSF53623">
    <property type="entry name" value="MurD-like peptide ligases, catalytic domain"/>
    <property type="match status" value="1"/>
</dbReference>
<dbReference type="Proteomes" id="UP000613208">
    <property type="component" value="Unassembled WGS sequence"/>
</dbReference>
<dbReference type="GO" id="GO:0008841">
    <property type="term" value="F:dihydrofolate synthase activity"/>
    <property type="evidence" value="ECO:0007669"/>
    <property type="project" value="TreeGrafter"/>
</dbReference>
<evidence type="ECO:0000256" key="5">
    <source>
        <dbReference type="ARBA" id="ARBA00022723"/>
    </source>
</evidence>
<evidence type="ECO:0000256" key="8">
    <source>
        <dbReference type="ARBA" id="ARBA00022842"/>
    </source>
</evidence>
<dbReference type="InterPro" id="IPR013221">
    <property type="entry name" value="Mur_ligase_cen"/>
</dbReference>
<proteinExistence type="inferred from homology"/>
<protein>
    <recommendedName>
        <fullName evidence="3">tetrahydrofolate synthase</fullName>
        <ecNumber evidence="3">6.3.2.17</ecNumber>
    </recommendedName>
</protein>
<keyword evidence="7" id="KW-0067">ATP-binding</keyword>
<dbReference type="SUPFAM" id="SSF53244">
    <property type="entry name" value="MurD-like peptide ligases, peptide-binding domain"/>
    <property type="match status" value="1"/>
</dbReference>
<comment type="cofactor">
    <cofactor evidence="1">
        <name>Mg(2+)</name>
        <dbReference type="ChEBI" id="CHEBI:18420"/>
    </cofactor>
</comment>
<evidence type="ECO:0000313" key="11">
    <source>
        <dbReference type="EMBL" id="GFO85664.1"/>
    </source>
</evidence>
<dbReference type="GO" id="GO:0005524">
    <property type="term" value="F:ATP binding"/>
    <property type="evidence" value="ECO:0007669"/>
    <property type="project" value="UniProtKB-KW"/>
</dbReference>
<dbReference type="PANTHER" id="PTHR11136:SF0">
    <property type="entry name" value="DIHYDROFOLATE SYNTHETASE-RELATED"/>
    <property type="match status" value="1"/>
</dbReference>
<organism evidence="11 12">
    <name type="scientific">Anaerostipes butyraticus</name>
    <dbReference type="NCBI Taxonomy" id="645466"/>
    <lineage>
        <taxon>Bacteria</taxon>
        <taxon>Bacillati</taxon>
        <taxon>Bacillota</taxon>
        <taxon>Clostridia</taxon>
        <taxon>Lachnospirales</taxon>
        <taxon>Lachnospiraceae</taxon>
        <taxon>Anaerostipes</taxon>
    </lineage>
</organism>
<dbReference type="PROSITE" id="PS01012">
    <property type="entry name" value="FOLYLPOLYGLU_SYNT_2"/>
    <property type="match status" value="1"/>
</dbReference>
<dbReference type="EMBL" id="BLYI01000043">
    <property type="protein sequence ID" value="GFO85664.1"/>
    <property type="molecule type" value="Genomic_DNA"/>
</dbReference>
<dbReference type="GO" id="GO:0046872">
    <property type="term" value="F:metal ion binding"/>
    <property type="evidence" value="ECO:0007669"/>
    <property type="project" value="UniProtKB-KW"/>
</dbReference>
<dbReference type="Gene3D" id="3.40.1190.10">
    <property type="entry name" value="Mur-like, catalytic domain"/>
    <property type="match status" value="1"/>
</dbReference>
<reference evidence="11" key="1">
    <citation type="submission" date="2020-06" db="EMBL/GenBank/DDBJ databases">
        <title>Characterization of fructooligosaccharide metabolism and fructooligosaccharide-degrading enzymes in human commensal butyrate producers.</title>
        <authorList>
            <person name="Tanno H."/>
            <person name="Fujii T."/>
            <person name="Hirano K."/>
            <person name="Maeno S."/>
            <person name="Tonozuka T."/>
            <person name="Sakamoto M."/>
            <person name="Ohkuma M."/>
            <person name="Tochio T."/>
            <person name="Endo A."/>
        </authorList>
    </citation>
    <scope>NUCLEOTIDE SEQUENCE</scope>
    <source>
        <strain evidence="11">JCM 17466</strain>
    </source>
</reference>
<feature type="domain" description="Mur ligase central" evidence="10">
    <location>
        <begin position="44"/>
        <end position="263"/>
    </location>
</feature>
<evidence type="ECO:0000256" key="4">
    <source>
        <dbReference type="ARBA" id="ARBA00022598"/>
    </source>
</evidence>
<dbReference type="FunFam" id="3.40.1190.10:FF:000011">
    <property type="entry name" value="Folylpolyglutamate synthase/dihydrofolate synthase"/>
    <property type="match status" value="1"/>
</dbReference>
<dbReference type="InterPro" id="IPR018109">
    <property type="entry name" value="Folylpolyglutamate_synth_CS"/>
</dbReference>
<dbReference type="InterPro" id="IPR036615">
    <property type="entry name" value="Mur_ligase_C_dom_sf"/>
</dbReference>
<dbReference type="EC" id="6.3.2.17" evidence="3"/>
<name>A0A916QBY2_9FIRM</name>
<evidence type="ECO:0000256" key="7">
    <source>
        <dbReference type="ARBA" id="ARBA00022840"/>
    </source>
</evidence>
<evidence type="ECO:0000259" key="10">
    <source>
        <dbReference type="Pfam" id="PF08245"/>
    </source>
</evidence>
<evidence type="ECO:0000256" key="3">
    <source>
        <dbReference type="ARBA" id="ARBA00013025"/>
    </source>
</evidence>
<comment type="catalytic activity">
    <reaction evidence="9">
        <text>(6S)-5,6,7,8-tetrahydrofolyl-(gamma-L-Glu)(n) + L-glutamate + ATP = (6S)-5,6,7,8-tetrahydrofolyl-(gamma-L-Glu)(n+1) + ADP + phosphate + H(+)</text>
        <dbReference type="Rhea" id="RHEA:10580"/>
        <dbReference type="Rhea" id="RHEA-COMP:14738"/>
        <dbReference type="Rhea" id="RHEA-COMP:14740"/>
        <dbReference type="ChEBI" id="CHEBI:15378"/>
        <dbReference type="ChEBI" id="CHEBI:29985"/>
        <dbReference type="ChEBI" id="CHEBI:30616"/>
        <dbReference type="ChEBI" id="CHEBI:43474"/>
        <dbReference type="ChEBI" id="CHEBI:141005"/>
        <dbReference type="ChEBI" id="CHEBI:456216"/>
        <dbReference type="EC" id="6.3.2.17"/>
    </reaction>
</comment>
<comment type="similarity">
    <text evidence="2">Belongs to the folylpolyglutamate synthase family.</text>
</comment>
<accession>A0A916QBY2</accession>
<evidence type="ECO:0000256" key="1">
    <source>
        <dbReference type="ARBA" id="ARBA00001946"/>
    </source>
</evidence>
<comment type="caution">
    <text evidence="11">The sequence shown here is derived from an EMBL/GenBank/DDBJ whole genome shotgun (WGS) entry which is preliminary data.</text>
</comment>
<keyword evidence="12" id="KW-1185">Reference proteome</keyword>
<dbReference type="PANTHER" id="PTHR11136">
    <property type="entry name" value="FOLYLPOLYGLUTAMATE SYNTHASE-RELATED"/>
    <property type="match status" value="1"/>
</dbReference>
<gene>
    <name evidence="11" type="primary">folC_2</name>
    <name evidence="11" type="ORF">ANBU17_20110</name>
</gene>
<dbReference type="Pfam" id="PF08245">
    <property type="entry name" value="Mur_ligase_M"/>
    <property type="match status" value="1"/>
</dbReference>
<dbReference type="Gene3D" id="3.90.190.20">
    <property type="entry name" value="Mur ligase, C-terminal domain"/>
    <property type="match status" value="1"/>
</dbReference>
<dbReference type="AlphaFoldDB" id="A0A916QBY2"/>
<evidence type="ECO:0000313" key="12">
    <source>
        <dbReference type="Proteomes" id="UP000613208"/>
    </source>
</evidence>